<dbReference type="AlphaFoldDB" id="A0A4C1WRS0"/>
<accession>A0A4C1WRS0</accession>
<organism evidence="1 2">
    <name type="scientific">Eumeta variegata</name>
    <name type="common">Bagworm moth</name>
    <name type="synonym">Eumeta japonica</name>
    <dbReference type="NCBI Taxonomy" id="151549"/>
    <lineage>
        <taxon>Eukaryota</taxon>
        <taxon>Metazoa</taxon>
        <taxon>Ecdysozoa</taxon>
        <taxon>Arthropoda</taxon>
        <taxon>Hexapoda</taxon>
        <taxon>Insecta</taxon>
        <taxon>Pterygota</taxon>
        <taxon>Neoptera</taxon>
        <taxon>Endopterygota</taxon>
        <taxon>Lepidoptera</taxon>
        <taxon>Glossata</taxon>
        <taxon>Ditrysia</taxon>
        <taxon>Tineoidea</taxon>
        <taxon>Psychidae</taxon>
        <taxon>Oiketicinae</taxon>
        <taxon>Eumeta</taxon>
    </lineage>
</organism>
<reference evidence="1 2" key="1">
    <citation type="journal article" date="2019" name="Commun. Biol.">
        <title>The bagworm genome reveals a unique fibroin gene that provides high tensile strength.</title>
        <authorList>
            <person name="Kono N."/>
            <person name="Nakamura H."/>
            <person name="Ohtoshi R."/>
            <person name="Tomita M."/>
            <person name="Numata K."/>
            <person name="Arakawa K."/>
        </authorList>
    </citation>
    <scope>NUCLEOTIDE SEQUENCE [LARGE SCALE GENOMIC DNA]</scope>
</reference>
<protein>
    <submittedName>
        <fullName evidence="1">Uncharacterized protein</fullName>
    </submittedName>
</protein>
<sequence>MHNTAAAVLRSSALHFRSRAALRHPVACVRRFRGYRQIDIAQLSTYARSRTWARSRSRATSFYAQTTHPGRRRGSTPCAAAPSPNFVEIGSEGSGATWIFYVERRLRSVHRRRSLNSMTRNKAGEDPLPLRLPDLHIQRAFVCPSSRVRLRAPSYWLSPQVPEENAERDFAHYANPVLVSKVCIYTFDSITSTPYDSEYLQSEPNMWNTVVHSPGASRAPRAMLSQLLITTPGMQIKMHAETLHVNQKGSFGAKIDSNKNDML</sequence>
<keyword evidence="2" id="KW-1185">Reference proteome</keyword>
<evidence type="ECO:0000313" key="1">
    <source>
        <dbReference type="EMBL" id="GBP53540.1"/>
    </source>
</evidence>
<gene>
    <name evidence="1" type="ORF">EVAR_45413_1</name>
</gene>
<dbReference type="Proteomes" id="UP000299102">
    <property type="component" value="Unassembled WGS sequence"/>
</dbReference>
<name>A0A4C1WRS0_EUMVA</name>
<dbReference type="EMBL" id="BGZK01000627">
    <property type="protein sequence ID" value="GBP53540.1"/>
    <property type="molecule type" value="Genomic_DNA"/>
</dbReference>
<evidence type="ECO:0000313" key="2">
    <source>
        <dbReference type="Proteomes" id="UP000299102"/>
    </source>
</evidence>
<comment type="caution">
    <text evidence="1">The sequence shown here is derived from an EMBL/GenBank/DDBJ whole genome shotgun (WGS) entry which is preliminary data.</text>
</comment>
<proteinExistence type="predicted"/>